<dbReference type="GO" id="GO:0046294">
    <property type="term" value="P:formaldehyde catabolic process"/>
    <property type="evidence" value="ECO:0007669"/>
    <property type="project" value="InterPro"/>
</dbReference>
<protein>
    <recommendedName>
        <fullName evidence="3">S-formylglutathione hydrolase</fullName>
        <ecNumber evidence="2">3.1.2.12</ecNumber>
    </recommendedName>
</protein>
<dbReference type="Proteomes" id="UP000243217">
    <property type="component" value="Unassembled WGS sequence"/>
</dbReference>
<evidence type="ECO:0000256" key="3">
    <source>
        <dbReference type="ARBA" id="ARBA00016774"/>
    </source>
</evidence>
<evidence type="ECO:0000256" key="5">
    <source>
        <dbReference type="ARBA" id="ARBA00022801"/>
    </source>
</evidence>
<dbReference type="EC" id="3.1.2.12" evidence="2"/>
<dbReference type="PANTHER" id="PTHR10061:SF0">
    <property type="entry name" value="S-FORMYLGLUTATHIONE HYDROLASE"/>
    <property type="match status" value="1"/>
</dbReference>
<evidence type="ECO:0000313" key="7">
    <source>
        <dbReference type="Proteomes" id="UP000243217"/>
    </source>
</evidence>
<comment type="similarity">
    <text evidence="1">Belongs to the esterase D family.</text>
</comment>
<organism evidence="6 7">
    <name type="scientific">Thraustotheca clavata</name>
    <dbReference type="NCBI Taxonomy" id="74557"/>
    <lineage>
        <taxon>Eukaryota</taxon>
        <taxon>Sar</taxon>
        <taxon>Stramenopiles</taxon>
        <taxon>Oomycota</taxon>
        <taxon>Saprolegniomycetes</taxon>
        <taxon>Saprolegniales</taxon>
        <taxon>Achlyaceae</taxon>
        <taxon>Thraustotheca</taxon>
    </lineage>
</organism>
<dbReference type="PANTHER" id="PTHR10061">
    <property type="entry name" value="S-FORMYLGLUTATHIONE HYDROLASE"/>
    <property type="match status" value="1"/>
</dbReference>
<evidence type="ECO:0000256" key="2">
    <source>
        <dbReference type="ARBA" id="ARBA00012479"/>
    </source>
</evidence>
<keyword evidence="7" id="KW-1185">Reference proteome</keyword>
<accession>A0A1V9YBW5</accession>
<name>A0A1V9YBW5_9STRA</name>
<dbReference type="InterPro" id="IPR000801">
    <property type="entry name" value="Esterase-like"/>
</dbReference>
<gene>
    <name evidence="6" type="ORF">THRCLA_10977</name>
</gene>
<dbReference type="Gene3D" id="3.40.50.1820">
    <property type="entry name" value="alpha/beta hydrolase"/>
    <property type="match status" value="1"/>
</dbReference>
<dbReference type="STRING" id="74557.A0A1V9YBW5"/>
<dbReference type="GO" id="GO:0052689">
    <property type="term" value="F:carboxylic ester hydrolase activity"/>
    <property type="evidence" value="ECO:0007669"/>
    <property type="project" value="UniProtKB-KW"/>
</dbReference>
<evidence type="ECO:0000256" key="4">
    <source>
        <dbReference type="ARBA" id="ARBA00022487"/>
    </source>
</evidence>
<dbReference type="GO" id="GO:0005829">
    <property type="term" value="C:cytosol"/>
    <property type="evidence" value="ECO:0007669"/>
    <property type="project" value="TreeGrafter"/>
</dbReference>
<keyword evidence="4" id="KW-0719">Serine esterase</keyword>
<sequence>MAVRLLKQSKSFGGVLQHYAHESTATNSSMRFSVYLPPTANLNHKVPAIYFLAGATRNEETFLSFGGAQRFAAARGVALVAPDTSPRISQGSSHWAYGPGASWYVDATQPRWTKHYNMQSYVSKELPALIQIHFPILPTKQSIMGHSMGGHGALITALRNPDLFESVSAFAPACNPTHGEYGAKAFKNYLGADHATW</sequence>
<reference evidence="6 7" key="1">
    <citation type="journal article" date="2014" name="Genome Biol. Evol.">
        <title>The secreted proteins of Achlya hypogyna and Thraustotheca clavata identify the ancestral oomycete secretome and reveal gene acquisitions by horizontal gene transfer.</title>
        <authorList>
            <person name="Misner I."/>
            <person name="Blouin N."/>
            <person name="Leonard G."/>
            <person name="Richards T.A."/>
            <person name="Lane C.E."/>
        </authorList>
    </citation>
    <scope>NUCLEOTIDE SEQUENCE [LARGE SCALE GENOMIC DNA]</scope>
    <source>
        <strain evidence="6 7">ATCC 34112</strain>
    </source>
</reference>
<evidence type="ECO:0000256" key="1">
    <source>
        <dbReference type="ARBA" id="ARBA00005622"/>
    </source>
</evidence>
<dbReference type="OrthoDB" id="75006at2759"/>
<dbReference type="EMBL" id="JNBS01004486">
    <property type="protein sequence ID" value="OQR83187.1"/>
    <property type="molecule type" value="Genomic_DNA"/>
</dbReference>
<dbReference type="SUPFAM" id="SSF53474">
    <property type="entry name" value="alpha/beta-Hydrolases"/>
    <property type="match status" value="1"/>
</dbReference>
<dbReference type="InterPro" id="IPR029058">
    <property type="entry name" value="AB_hydrolase_fold"/>
</dbReference>
<comment type="caution">
    <text evidence="6">The sequence shown here is derived from an EMBL/GenBank/DDBJ whole genome shotgun (WGS) entry which is preliminary data.</text>
</comment>
<proteinExistence type="inferred from homology"/>
<dbReference type="Pfam" id="PF00756">
    <property type="entry name" value="Esterase"/>
    <property type="match status" value="1"/>
</dbReference>
<dbReference type="AlphaFoldDB" id="A0A1V9YBW5"/>
<evidence type="ECO:0000313" key="6">
    <source>
        <dbReference type="EMBL" id="OQR83187.1"/>
    </source>
</evidence>
<keyword evidence="5 6" id="KW-0378">Hydrolase</keyword>
<dbReference type="GO" id="GO:0018738">
    <property type="term" value="F:S-formylglutathione hydrolase activity"/>
    <property type="evidence" value="ECO:0007669"/>
    <property type="project" value="UniProtKB-EC"/>
</dbReference>
<dbReference type="InterPro" id="IPR014186">
    <property type="entry name" value="S-formylglutathione_hydrol"/>
</dbReference>